<keyword evidence="4 7" id="KW-0472">Membrane</keyword>
<keyword evidence="5 7" id="KW-0975">Bacterial flagellum</keyword>
<dbReference type="GO" id="GO:0003774">
    <property type="term" value="F:cytoskeletal motor activity"/>
    <property type="evidence" value="ECO:0007669"/>
    <property type="project" value="InterPro"/>
</dbReference>
<feature type="chain" id="PRO_5037340649" description="Flagellar L-ring protein" evidence="8">
    <location>
        <begin position="26"/>
        <end position="226"/>
    </location>
</feature>
<dbReference type="AlphaFoldDB" id="A0A916TQ64"/>
<name>A0A916TQ64_9SPHN</name>
<sequence>MIAMLHKTLIAAAALCVLTAGPADARKKDGLSGFEPTLPLARPAAPAAPTGGIFNVSAGYAPLYEGNRARMVGDPVTILLVEATTASKAVSSKSQKSGGASIIPPTAGPLSFLNPDALKASSSSTFNGQGTAGQTSSLASTLSVTIAEVRPNGTALVKGEKQMLLSQGDEWVRFSGIIRLSDIDQENAIFSSRVADAKIEYSGKGALQRASRQGWLGKFFNMISPF</sequence>
<evidence type="ECO:0000256" key="8">
    <source>
        <dbReference type="SAM" id="SignalP"/>
    </source>
</evidence>
<evidence type="ECO:0000256" key="2">
    <source>
        <dbReference type="ARBA" id="ARBA00006929"/>
    </source>
</evidence>
<keyword evidence="6 7" id="KW-0998">Cell outer membrane</keyword>
<reference evidence="9" key="1">
    <citation type="journal article" date="2014" name="Int. J. Syst. Evol. Microbiol.">
        <title>Complete genome sequence of Corynebacterium casei LMG S-19264T (=DSM 44701T), isolated from a smear-ripened cheese.</title>
        <authorList>
            <consortium name="US DOE Joint Genome Institute (JGI-PGF)"/>
            <person name="Walter F."/>
            <person name="Albersmeier A."/>
            <person name="Kalinowski J."/>
            <person name="Ruckert C."/>
        </authorList>
    </citation>
    <scope>NUCLEOTIDE SEQUENCE</scope>
    <source>
        <strain evidence="9">CGMCC 1.15095</strain>
    </source>
</reference>
<evidence type="ECO:0000256" key="4">
    <source>
        <dbReference type="ARBA" id="ARBA00023136"/>
    </source>
</evidence>
<evidence type="ECO:0000313" key="10">
    <source>
        <dbReference type="Proteomes" id="UP000608154"/>
    </source>
</evidence>
<dbReference type="GO" id="GO:0071973">
    <property type="term" value="P:bacterial-type flagellum-dependent cell motility"/>
    <property type="evidence" value="ECO:0007669"/>
    <property type="project" value="InterPro"/>
</dbReference>
<dbReference type="GO" id="GO:0009427">
    <property type="term" value="C:bacterial-type flagellum basal body, distal rod, L ring"/>
    <property type="evidence" value="ECO:0007669"/>
    <property type="project" value="InterPro"/>
</dbReference>
<dbReference type="Proteomes" id="UP000608154">
    <property type="component" value="Unassembled WGS sequence"/>
</dbReference>
<dbReference type="PANTHER" id="PTHR34933:SF1">
    <property type="entry name" value="FLAGELLAR L-RING PROTEIN"/>
    <property type="match status" value="1"/>
</dbReference>
<evidence type="ECO:0000256" key="5">
    <source>
        <dbReference type="ARBA" id="ARBA00023143"/>
    </source>
</evidence>
<dbReference type="InterPro" id="IPR000527">
    <property type="entry name" value="Flag_Lring"/>
</dbReference>
<comment type="caution">
    <text evidence="9">The sequence shown here is derived from an EMBL/GenBank/DDBJ whole genome shotgun (WGS) entry which is preliminary data.</text>
</comment>
<gene>
    <name evidence="7" type="primary">flgH</name>
    <name evidence="9" type="ORF">GCM10011494_09900</name>
</gene>
<comment type="subunit">
    <text evidence="7">The basal body constitutes a major portion of the flagellar organelle and consists of four rings (L,P,S, and M) mounted on a central rod.</text>
</comment>
<organism evidence="9 10">
    <name type="scientific">Novosphingobium endophyticum</name>
    <dbReference type="NCBI Taxonomy" id="1955250"/>
    <lineage>
        <taxon>Bacteria</taxon>
        <taxon>Pseudomonadati</taxon>
        <taxon>Pseudomonadota</taxon>
        <taxon>Alphaproteobacteria</taxon>
        <taxon>Sphingomonadales</taxon>
        <taxon>Sphingomonadaceae</taxon>
        <taxon>Novosphingobium</taxon>
    </lineage>
</organism>
<dbReference type="EMBL" id="BMHK01000005">
    <property type="protein sequence ID" value="GGB93506.1"/>
    <property type="molecule type" value="Genomic_DNA"/>
</dbReference>
<evidence type="ECO:0000256" key="1">
    <source>
        <dbReference type="ARBA" id="ARBA00002591"/>
    </source>
</evidence>
<feature type="signal peptide" evidence="8">
    <location>
        <begin position="1"/>
        <end position="25"/>
    </location>
</feature>
<keyword evidence="10" id="KW-1185">Reference proteome</keyword>
<comment type="subcellular location">
    <subcellularLocation>
        <location evidence="7">Cell outer membrane</location>
    </subcellularLocation>
    <subcellularLocation>
        <location evidence="7">Bacterial flagellum basal body</location>
    </subcellularLocation>
</comment>
<protein>
    <recommendedName>
        <fullName evidence="7">Flagellar L-ring protein</fullName>
    </recommendedName>
    <alternativeName>
        <fullName evidence="7">Basal body L-ring protein</fullName>
    </alternativeName>
</protein>
<comment type="similarity">
    <text evidence="2 7">Belongs to the FlgH family.</text>
</comment>
<accession>A0A916TQ64</accession>
<dbReference type="HAMAP" id="MF_00415">
    <property type="entry name" value="FlgH"/>
    <property type="match status" value="1"/>
</dbReference>
<evidence type="ECO:0000313" key="9">
    <source>
        <dbReference type="EMBL" id="GGB93506.1"/>
    </source>
</evidence>
<dbReference type="PRINTS" id="PR01008">
    <property type="entry name" value="FLGLRINGFLGH"/>
</dbReference>
<dbReference type="PANTHER" id="PTHR34933">
    <property type="entry name" value="FLAGELLAR L-RING PROTEIN"/>
    <property type="match status" value="1"/>
</dbReference>
<dbReference type="Pfam" id="PF02107">
    <property type="entry name" value="FlgH"/>
    <property type="match status" value="1"/>
</dbReference>
<evidence type="ECO:0000256" key="6">
    <source>
        <dbReference type="ARBA" id="ARBA00023237"/>
    </source>
</evidence>
<reference evidence="9" key="2">
    <citation type="submission" date="2020-09" db="EMBL/GenBank/DDBJ databases">
        <authorList>
            <person name="Sun Q."/>
            <person name="Zhou Y."/>
        </authorList>
    </citation>
    <scope>NUCLEOTIDE SEQUENCE</scope>
    <source>
        <strain evidence="9">CGMCC 1.15095</strain>
    </source>
</reference>
<proteinExistence type="inferred from homology"/>
<comment type="function">
    <text evidence="1 7">Assembles around the rod to form the L-ring and probably protects the motor/basal body from shearing forces during rotation.</text>
</comment>
<evidence type="ECO:0000256" key="3">
    <source>
        <dbReference type="ARBA" id="ARBA00022729"/>
    </source>
</evidence>
<dbReference type="GO" id="GO:0009279">
    <property type="term" value="C:cell outer membrane"/>
    <property type="evidence" value="ECO:0007669"/>
    <property type="project" value="UniProtKB-SubCell"/>
</dbReference>
<evidence type="ECO:0000256" key="7">
    <source>
        <dbReference type="HAMAP-Rule" id="MF_00415"/>
    </source>
</evidence>
<keyword evidence="3 8" id="KW-0732">Signal</keyword>